<name>A0A2A2JXW0_9BILA</name>
<dbReference type="PROSITE" id="PS00455">
    <property type="entry name" value="AMP_BINDING"/>
    <property type="match status" value="1"/>
</dbReference>
<dbReference type="FunFam" id="3.30.300.30:FF:000007">
    <property type="entry name" value="4-coumarate--CoA ligase 2"/>
    <property type="match status" value="1"/>
</dbReference>
<dbReference type="InterPro" id="IPR000873">
    <property type="entry name" value="AMP-dep_synth/lig_dom"/>
</dbReference>
<feature type="domain" description="AMP-binding enzyme C-terminal" evidence="5">
    <location>
        <begin position="442"/>
        <end position="516"/>
    </location>
</feature>
<dbReference type="EMBL" id="LIAE01010091">
    <property type="protein sequence ID" value="PAV66483.1"/>
    <property type="molecule type" value="Genomic_DNA"/>
</dbReference>
<dbReference type="CDD" id="cd05911">
    <property type="entry name" value="Firefly_Luc_like"/>
    <property type="match status" value="1"/>
</dbReference>
<comment type="similarity">
    <text evidence="2">Belongs to the ATP-dependent AMP-binding enzyme family.</text>
</comment>
<gene>
    <name evidence="6" type="ORF">WR25_22517</name>
</gene>
<reference evidence="6 7" key="1">
    <citation type="journal article" date="2017" name="Curr. Biol.">
        <title>Genome architecture and evolution of a unichromosomal asexual nematode.</title>
        <authorList>
            <person name="Fradin H."/>
            <person name="Zegar C."/>
            <person name="Gutwein M."/>
            <person name="Lucas J."/>
            <person name="Kovtun M."/>
            <person name="Corcoran D."/>
            <person name="Baugh L.R."/>
            <person name="Kiontke K."/>
            <person name="Gunsalus K."/>
            <person name="Fitch D.H."/>
            <person name="Piano F."/>
        </authorList>
    </citation>
    <scope>NUCLEOTIDE SEQUENCE [LARGE SCALE GENOMIC DNA]</scope>
    <source>
        <strain evidence="6">PF1309</strain>
    </source>
</reference>
<feature type="domain" description="AMP-dependent synthetase/ligase" evidence="4">
    <location>
        <begin position="28"/>
        <end position="391"/>
    </location>
</feature>
<dbReference type="Pfam" id="PF00501">
    <property type="entry name" value="AMP-binding"/>
    <property type="match status" value="1"/>
</dbReference>
<organism evidence="6 7">
    <name type="scientific">Diploscapter pachys</name>
    <dbReference type="NCBI Taxonomy" id="2018661"/>
    <lineage>
        <taxon>Eukaryota</taxon>
        <taxon>Metazoa</taxon>
        <taxon>Ecdysozoa</taxon>
        <taxon>Nematoda</taxon>
        <taxon>Chromadorea</taxon>
        <taxon>Rhabditida</taxon>
        <taxon>Rhabditina</taxon>
        <taxon>Rhabditomorpha</taxon>
        <taxon>Rhabditoidea</taxon>
        <taxon>Rhabditidae</taxon>
        <taxon>Diploscapter</taxon>
    </lineage>
</organism>
<dbReference type="GO" id="GO:0005777">
    <property type="term" value="C:peroxisome"/>
    <property type="evidence" value="ECO:0007669"/>
    <property type="project" value="UniProtKB-SubCell"/>
</dbReference>
<evidence type="ECO:0000256" key="1">
    <source>
        <dbReference type="ARBA" id="ARBA00004275"/>
    </source>
</evidence>
<evidence type="ECO:0000256" key="3">
    <source>
        <dbReference type="ARBA" id="ARBA00023140"/>
    </source>
</evidence>
<evidence type="ECO:0000313" key="6">
    <source>
        <dbReference type="EMBL" id="PAV66483.1"/>
    </source>
</evidence>
<evidence type="ECO:0000259" key="4">
    <source>
        <dbReference type="Pfam" id="PF00501"/>
    </source>
</evidence>
<comment type="subcellular location">
    <subcellularLocation>
        <location evidence="1">Peroxisome</location>
    </subcellularLocation>
</comment>
<dbReference type="OrthoDB" id="10253869at2759"/>
<dbReference type="Gene3D" id="3.40.50.980">
    <property type="match status" value="2"/>
</dbReference>
<dbReference type="InterPro" id="IPR045851">
    <property type="entry name" value="AMP-bd_C_sf"/>
</dbReference>
<protein>
    <recommendedName>
        <fullName evidence="8">AMP-dependent synthetase/ligase domain-containing protein</fullName>
    </recommendedName>
</protein>
<evidence type="ECO:0000259" key="5">
    <source>
        <dbReference type="Pfam" id="PF13193"/>
    </source>
</evidence>
<comment type="caution">
    <text evidence="6">The sequence shown here is derived from an EMBL/GenBank/DDBJ whole genome shotgun (WGS) entry which is preliminary data.</text>
</comment>
<dbReference type="STRING" id="2018661.A0A2A2JXW0"/>
<evidence type="ECO:0000313" key="7">
    <source>
        <dbReference type="Proteomes" id="UP000218231"/>
    </source>
</evidence>
<keyword evidence="3" id="KW-0576">Peroxisome</keyword>
<evidence type="ECO:0008006" key="8">
    <source>
        <dbReference type="Google" id="ProtNLM"/>
    </source>
</evidence>
<proteinExistence type="inferred from homology"/>
<dbReference type="Proteomes" id="UP000218231">
    <property type="component" value="Unassembled WGS sequence"/>
</dbReference>
<dbReference type="AlphaFoldDB" id="A0A2A2JXW0"/>
<accession>A0A2A2JXW0</accession>
<dbReference type="InterPro" id="IPR025110">
    <property type="entry name" value="AMP-bd_C"/>
</dbReference>
<dbReference type="InterPro" id="IPR020845">
    <property type="entry name" value="AMP-binding_CS"/>
</dbReference>
<dbReference type="Pfam" id="PF13193">
    <property type="entry name" value="AMP-binding_C"/>
    <property type="match status" value="1"/>
</dbReference>
<dbReference type="PANTHER" id="PTHR24096:SF257">
    <property type="entry name" value="ACYL-COA SYNTHETASE 7"/>
    <property type="match status" value="1"/>
</dbReference>
<dbReference type="SUPFAM" id="SSF56801">
    <property type="entry name" value="Acetyl-CoA synthetase-like"/>
    <property type="match status" value="1"/>
</dbReference>
<dbReference type="Gene3D" id="3.30.300.30">
    <property type="match status" value="1"/>
</dbReference>
<sequence>MSILKSPLTYELPTESYPFRAMALARNFAQEDSEKVAFRSAETEHDQVTYSQVVRYADSFSGWLQKEGYKKGDIIYLALRNCWQIPVLVIGATQIGVIVTLASPEFTSFEHEYQIDDSMAKLIITDDSIESNVRKGAQKFAPLKILKTRSTIDDIQPIFESNLPFKQVHLDLRKDVMVILYSSGTTGKPKGVMISHFNYSTMLTCYNTKYDFEYKSLGFDGFVPPQTNVTFLPLYHAMGLFTIFSHFTYGTLQVILSKFDLRLYLTIVSKYEVQVITLVPSVVIKLVKSTLLDEIDLSCLLGIGCGSAPLSRSVIDKLREKLPNVIIAQGFGMTELSVASHLGTRDTPDGSVGVLVPNTEMKVLKEDGTLCGPNEEGECWIRGPQIMLGYWRKEKETKELMDKDGFIRTGDIVYYDKDGYTWVSDRIKELIKVHGKQVAPAELESILLNHPMVDDACVIGIAHEDAGEVPRAYVVAKNGAKPEDILNFMNEKVAPYKRLKGGIEFLPVLPRTNTGKLLRRQLKLDYTKKSNL</sequence>
<dbReference type="Gene3D" id="2.30.38.10">
    <property type="entry name" value="Luciferase, Domain 3"/>
    <property type="match status" value="1"/>
</dbReference>
<evidence type="ECO:0000256" key="2">
    <source>
        <dbReference type="ARBA" id="ARBA00006432"/>
    </source>
</evidence>
<dbReference type="GO" id="GO:0016405">
    <property type="term" value="F:CoA-ligase activity"/>
    <property type="evidence" value="ECO:0007669"/>
    <property type="project" value="TreeGrafter"/>
</dbReference>
<keyword evidence="7" id="KW-1185">Reference proteome</keyword>
<dbReference type="PANTHER" id="PTHR24096">
    <property type="entry name" value="LONG-CHAIN-FATTY-ACID--COA LIGASE"/>
    <property type="match status" value="1"/>
</dbReference>